<comment type="caution">
    <text evidence="1">The sequence shown here is derived from an EMBL/GenBank/DDBJ whole genome shotgun (WGS) entry which is preliminary data.</text>
</comment>
<keyword evidence="2" id="KW-1185">Reference proteome</keyword>
<dbReference type="Proteomes" id="UP000295390">
    <property type="component" value="Unassembled WGS sequence"/>
</dbReference>
<evidence type="ECO:0000313" key="2">
    <source>
        <dbReference type="Proteomes" id="UP000295390"/>
    </source>
</evidence>
<name>A0A4R6TE78_9FLAO</name>
<evidence type="ECO:0000313" key="1">
    <source>
        <dbReference type="EMBL" id="TDQ27683.1"/>
    </source>
</evidence>
<dbReference type="EMBL" id="SNYH01000003">
    <property type="protein sequence ID" value="TDQ27683.1"/>
    <property type="molecule type" value="Genomic_DNA"/>
</dbReference>
<gene>
    <name evidence="1" type="ORF">DFQ07_1534</name>
</gene>
<dbReference type="AlphaFoldDB" id="A0A4R6TE78"/>
<reference evidence="1 2" key="1">
    <citation type="submission" date="2019-03" db="EMBL/GenBank/DDBJ databases">
        <title>Genomic Encyclopedia of Type Strains, Phase III (KMG-III): the genomes of soil and plant-associated and newly described type strains.</title>
        <authorList>
            <person name="Whitman W."/>
        </authorList>
    </citation>
    <scope>NUCLEOTIDE SEQUENCE [LARGE SCALE GENOMIC DNA]</scope>
    <source>
        <strain evidence="1 2">CECT 8283</strain>
    </source>
</reference>
<proteinExistence type="predicted"/>
<sequence>MTEGNNIEYLLRQIEDKSDFMIKLSEKNGRKVNTMKNHWFSKASNYGVPDEELGSTIDFMQKYIQKQNGVPQEN</sequence>
<dbReference type="RefSeq" id="WP_133535663.1">
    <property type="nucleotide sequence ID" value="NZ_SNYH01000003.1"/>
</dbReference>
<accession>A0A4R6TE78</accession>
<protein>
    <submittedName>
        <fullName evidence="1">Uncharacterized protein</fullName>
    </submittedName>
</protein>
<organism evidence="1 2">
    <name type="scientific">Tenacibaculum caenipelagi</name>
    <dbReference type="NCBI Taxonomy" id="1325435"/>
    <lineage>
        <taxon>Bacteria</taxon>
        <taxon>Pseudomonadati</taxon>
        <taxon>Bacteroidota</taxon>
        <taxon>Flavobacteriia</taxon>
        <taxon>Flavobacteriales</taxon>
        <taxon>Flavobacteriaceae</taxon>
        <taxon>Tenacibaculum</taxon>
    </lineage>
</organism>